<dbReference type="AlphaFoldDB" id="A0A0G4HN19"/>
<protein>
    <submittedName>
        <fullName evidence="2">Uncharacterized protein</fullName>
    </submittedName>
</protein>
<organism evidence="2">
    <name type="scientific">Chromera velia CCMP2878</name>
    <dbReference type="NCBI Taxonomy" id="1169474"/>
    <lineage>
        <taxon>Eukaryota</taxon>
        <taxon>Sar</taxon>
        <taxon>Alveolata</taxon>
        <taxon>Colpodellida</taxon>
        <taxon>Chromeraceae</taxon>
        <taxon>Chromera</taxon>
    </lineage>
</organism>
<dbReference type="EMBL" id="CDMZ01003209">
    <property type="protein sequence ID" value="CEM45516.1"/>
    <property type="molecule type" value="Genomic_DNA"/>
</dbReference>
<proteinExistence type="predicted"/>
<feature type="compositionally biased region" description="Low complexity" evidence="1">
    <location>
        <begin position="311"/>
        <end position="323"/>
    </location>
</feature>
<feature type="region of interest" description="Disordered" evidence="1">
    <location>
        <begin position="298"/>
        <end position="359"/>
    </location>
</feature>
<name>A0A0G4HN19_9ALVE</name>
<evidence type="ECO:0000313" key="2">
    <source>
        <dbReference type="EMBL" id="CEM45516.1"/>
    </source>
</evidence>
<accession>A0A0G4HN19</accession>
<dbReference type="VEuPathDB" id="CryptoDB:Cvel_7549"/>
<dbReference type="PANTHER" id="PTHR38085">
    <property type="match status" value="1"/>
</dbReference>
<gene>
    <name evidence="2" type="ORF">Cvel_7549</name>
</gene>
<feature type="compositionally biased region" description="Basic and acidic residues" evidence="1">
    <location>
        <begin position="344"/>
        <end position="357"/>
    </location>
</feature>
<reference evidence="2" key="1">
    <citation type="submission" date="2014-11" db="EMBL/GenBank/DDBJ databases">
        <authorList>
            <person name="Otto D Thomas"/>
            <person name="Naeem Raeece"/>
        </authorList>
    </citation>
    <scope>NUCLEOTIDE SEQUENCE</scope>
</reference>
<evidence type="ECO:0000256" key="1">
    <source>
        <dbReference type="SAM" id="MobiDB-lite"/>
    </source>
</evidence>
<sequence>MSTYRFFLLNFGTADIWMGYSRSESSVEKTDGDEAEQSTATERNIERSSLTTLLAFDYVFEYCDGNAEAGFQPGSNDTITGWYNLRYSTYFSGARKWDPFSCTKTTVPASGTEEEFDVHSCEANTQDDVFKFRASVADGWASVQGHTLRPSDVKIDVDLTWFNNSNMPVTDPISSKSGSHLGPSSESCAQLCVSAHMFSRAKENSLTIEREQSVNEGTETRVTYVSGDGTRVLFDFDLAELNGANVNLQRFEDLPDTLPRGSDVKRTRNMYKNKYSNAEWLLFCFDAVRPEATPNVAWDPELRVEEPAAESSDPGSDPISGDGNTDSEGCTDCAVGGETESEEEKGTNGEEQNRLRGSETSAASQITLAGLSSISIWIFLHFACISLVLP</sequence>
<dbReference type="PANTHER" id="PTHR38085:SF1">
    <property type="match status" value="1"/>
</dbReference>